<gene>
    <name evidence="2" type="ORF">PISMIDRAFT_684629</name>
</gene>
<proteinExistence type="predicted"/>
<reference evidence="3" key="2">
    <citation type="submission" date="2015-01" db="EMBL/GenBank/DDBJ databases">
        <title>Evolutionary Origins and Diversification of the Mycorrhizal Mutualists.</title>
        <authorList>
            <consortium name="DOE Joint Genome Institute"/>
            <consortium name="Mycorrhizal Genomics Consortium"/>
            <person name="Kohler A."/>
            <person name="Kuo A."/>
            <person name="Nagy L.G."/>
            <person name="Floudas D."/>
            <person name="Copeland A."/>
            <person name="Barry K.W."/>
            <person name="Cichocki N."/>
            <person name="Veneault-Fourrey C."/>
            <person name="LaButti K."/>
            <person name="Lindquist E.A."/>
            <person name="Lipzen A."/>
            <person name="Lundell T."/>
            <person name="Morin E."/>
            <person name="Murat C."/>
            <person name="Riley R."/>
            <person name="Ohm R."/>
            <person name="Sun H."/>
            <person name="Tunlid A."/>
            <person name="Henrissat B."/>
            <person name="Grigoriev I.V."/>
            <person name="Hibbett D.S."/>
            <person name="Martin F."/>
        </authorList>
    </citation>
    <scope>NUCLEOTIDE SEQUENCE [LARGE SCALE GENOMIC DNA]</scope>
    <source>
        <strain evidence="3">441</strain>
    </source>
</reference>
<dbReference type="AlphaFoldDB" id="A0A0C9YVR6"/>
<dbReference type="Proteomes" id="UP000054018">
    <property type="component" value="Unassembled WGS sequence"/>
</dbReference>
<keyword evidence="3" id="KW-1185">Reference proteome</keyword>
<accession>A0A0C9YVR6</accession>
<evidence type="ECO:0000256" key="1">
    <source>
        <dbReference type="SAM" id="MobiDB-lite"/>
    </source>
</evidence>
<sequence length="52" mass="5660">MAHLKVGPHSVDSAPEGRPSLTHPAAVSESSPCFFHQVPPCTHLFIPTLWLQ</sequence>
<evidence type="ECO:0000313" key="3">
    <source>
        <dbReference type="Proteomes" id="UP000054018"/>
    </source>
</evidence>
<evidence type="ECO:0000313" key="2">
    <source>
        <dbReference type="EMBL" id="KIK18044.1"/>
    </source>
</evidence>
<organism evidence="2 3">
    <name type="scientific">Pisolithus microcarpus 441</name>
    <dbReference type="NCBI Taxonomy" id="765257"/>
    <lineage>
        <taxon>Eukaryota</taxon>
        <taxon>Fungi</taxon>
        <taxon>Dikarya</taxon>
        <taxon>Basidiomycota</taxon>
        <taxon>Agaricomycotina</taxon>
        <taxon>Agaricomycetes</taxon>
        <taxon>Agaricomycetidae</taxon>
        <taxon>Boletales</taxon>
        <taxon>Sclerodermatineae</taxon>
        <taxon>Pisolithaceae</taxon>
        <taxon>Pisolithus</taxon>
    </lineage>
</organism>
<dbReference type="HOGENOM" id="CLU_3088104_0_0_1"/>
<reference evidence="2 3" key="1">
    <citation type="submission" date="2014-04" db="EMBL/GenBank/DDBJ databases">
        <authorList>
            <consortium name="DOE Joint Genome Institute"/>
            <person name="Kuo A."/>
            <person name="Kohler A."/>
            <person name="Costa M.D."/>
            <person name="Nagy L.G."/>
            <person name="Floudas D."/>
            <person name="Copeland A."/>
            <person name="Barry K.W."/>
            <person name="Cichocki N."/>
            <person name="Veneault-Fourrey C."/>
            <person name="LaButti K."/>
            <person name="Lindquist E.A."/>
            <person name="Lipzen A."/>
            <person name="Lundell T."/>
            <person name="Morin E."/>
            <person name="Murat C."/>
            <person name="Sun H."/>
            <person name="Tunlid A."/>
            <person name="Henrissat B."/>
            <person name="Grigoriev I.V."/>
            <person name="Hibbett D.S."/>
            <person name="Martin F."/>
            <person name="Nordberg H.P."/>
            <person name="Cantor M.N."/>
            <person name="Hua S.X."/>
        </authorList>
    </citation>
    <scope>NUCLEOTIDE SEQUENCE [LARGE SCALE GENOMIC DNA]</scope>
    <source>
        <strain evidence="2 3">441</strain>
    </source>
</reference>
<dbReference type="EMBL" id="KN833814">
    <property type="protein sequence ID" value="KIK18044.1"/>
    <property type="molecule type" value="Genomic_DNA"/>
</dbReference>
<protein>
    <submittedName>
        <fullName evidence="2">Uncharacterized protein</fullName>
    </submittedName>
</protein>
<feature type="region of interest" description="Disordered" evidence="1">
    <location>
        <begin position="1"/>
        <end position="26"/>
    </location>
</feature>
<name>A0A0C9YVR6_9AGAM</name>